<dbReference type="InterPro" id="IPR014044">
    <property type="entry name" value="CAP_dom"/>
</dbReference>
<protein>
    <recommendedName>
        <fullName evidence="1">SCP domain-containing protein</fullName>
    </recommendedName>
</protein>
<name>A0A0D8X9S0_DICVI</name>
<reference evidence="2 3" key="1">
    <citation type="submission" date="2013-11" db="EMBL/GenBank/DDBJ databases">
        <title>Draft genome of the bovine lungworm Dictyocaulus viviparus.</title>
        <authorList>
            <person name="Mitreva M."/>
        </authorList>
    </citation>
    <scope>NUCLEOTIDE SEQUENCE [LARGE SCALE GENOMIC DNA]</scope>
    <source>
        <strain evidence="2 3">HannoverDv2000</strain>
    </source>
</reference>
<dbReference type="Proteomes" id="UP000053766">
    <property type="component" value="Unassembled WGS sequence"/>
</dbReference>
<dbReference type="Gene3D" id="3.40.33.10">
    <property type="entry name" value="CAP"/>
    <property type="match status" value="1"/>
</dbReference>
<dbReference type="EMBL" id="KN717152">
    <property type="protein sequence ID" value="KJH40517.1"/>
    <property type="molecule type" value="Genomic_DNA"/>
</dbReference>
<accession>A0A0D8X9S0</accession>
<dbReference type="OrthoDB" id="5850569at2759"/>
<proteinExistence type="predicted"/>
<reference evidence="3" key="2">
    <citation type="journal article" date="2016" name="Sci. Rep.">
        <title>Dictyocaulus viviparus genome, variome and transcriptome elucidate lungworm biology and support future intervention.</title>
        <authorList>
            <person name="McNulty S.N."/>
            <person name="Strube C."/>
            <person name="Rosa B.A."/>
            <person name="Martin J.C."/>
            <person name="Tyagi R."/>
            <person name="Choi Y.J."/>
            <person name="Wang Q."/>
            <person name="Hallsworth Pepin K."/>
            <person name="Zhang X."/>
            <person name="Ozersky P."/>
            <person name="Wilson R.K."/>
            <person name="Sternberg P.W."/>
            <person name="Gasser R.B."/>
            <person name="Mitreva M."/>
        </authorList>
    </citation>
    <scope>NUCLEOTIDE SEQUENCE [LARGE SCALE GENOMIC DNA]</scope>
    <source>
        <strain evidence="3">HannoverDv2000</strain>
    </source>
</reference>
<dbReference type="SUPFAM" id="SSF55797">
    <property type="entry name" value="PR-1-like"/>
    <property type="match status" value="1"/>
</dbReference>
<organism evidence="2 3">
    <name type="scientific">Dictyocaulus viviparus</name>
    <name type="common">Bovine lungworm</name>
    <dbReference type="NCBI Taxonomy" id="29172"/>
    <lineage>
        <taxon>Eukaryota</taxon>
        <taxon>Metazoa</taxon>
        <taxon>Ecdysozoa</taxon>
        <taxon>Nematoda</taxon>
        <taxon>Chromadorea</taxon>
        <taxon>Rhabditida</taxon>
        <taxon>Rhabditina</taxon>
        <taxon>Rhabditomorpha</taxon>
        <taxon>Strongyloidea</taxon>
        <taxon>Metastrongylidae</taxon>
        <taxon>Dictyocaulus</taxon>
    </lineage>
</organism>
<evidence type="ECO:0000259" key="1">
    <source>
        <dbReference type="Pfam" id="PF00188"/>
    </source>
</evidence>
<dbReference type="InterPro" id="IPR035940">
    <property type="entry name" value="CAP_sf"/>
</dbReference>
<evidence type="ECO:0000313" key="2">
    <source>
        <dbReference type="EMBL" id="KJH40517.1"/>
    </source>
</evidence>
<dbReference type="Pfam" id="PF00188">
    <property type="entry name" value="CAP"/>
    <property type="match status" value="1"/>
</dbReference>
<sequence length="128" mass="14105">MSNQHYNVAPVVNSFGGSLLMALVDSNPTFKCVVESSLESLKGIVHSWWKTALEGGDLVGLAPSLQNGPMIPFLEMANGKTNRLGCAYHLCSGDSDDDEEEEEQSFLFVCKYGEDLNRFLKMPNNDEI</sequence>
<dbReference type="AlphaFoldDB" id="A0A0D8X9S0"/>
<keyword evidence="3" id="KW-1185">Reference proteome</keyword>
<feature type="domain" description="SCP" evidence="1">
    <location>
        <begin position="36"/>
        <end position="112"/>
    </location>
</feature>
<gene>
    <name evidence="2" type="ORF">DICVIV_13525</name>
</gene>
<evidence type="ECO:0000313" key="3">
    <source>
        <dbReference type="Proteomes" id="UP000053766"/>
    </source>
</evidence>